<evidence type="ECO:0000313" key="10">
    <source>
        <dbReference type="EMBL" id="OHS98285.1"/>
    </source>
</evidence>
<dbReference type="InterPro" id="IPR027469">
    <property type="entry name" value="Cation_efflux_TMD_sf"/>
</dbReference>
<dbReference type="EMBL" id="MLAK01001064">
    <property type="protein sequence ID" value="OHS98285.1"/>
    <property type="molecule type" value="Genomic_DNA"/>
</dbReference>
<feature type="domain" description="Cation efflux protein transmembrane" evidence="8">
    <location>
        <begin position="145"/>
        <end position="334"/>
    </location>
</feature>
<keyword evidence="5 7" id="KW-0472">Membrane</keyword>
<feature type="domain" description="Cation efflux protein cytoplasmic" evidence="9">
    <location>
        <begin position="340"/>
        <end position="414"/>
    </location>
</feature>
<dbReference type="PANTHER" id="PTHR43840:SF13">
    <property type="entry name" value="CATION EFFLUX PROTEIN CYTOPLASMIC DOMAIN-CONTAINING PROTEIN"/>
    <property type="match status" value="1"/>
</dbReference>
<proteinExistence type="predicted"/>
<comment type="subcellular location">
    <subcellularLocation>
        <location evidence="1">Membrane</location>
        <topology evidence="1">Multi-pass membrane protein</topology>
    </subcellularLocation>
</comment>
<dbReference type="RefSeq" id="XP_068351422.1">
    <property type="nucleotide sequence ID" value="XM_068510179.1"/>
</dbReference>
<dbReference type="InterPro" id="IPR036837">
    <property type="entry name" value="Cation_efflux_CTD_sf"/>
</dbReference>
<dbReference type="GO" id="GO:0008324">
    <property type="term" value="F:monoatomic cation transmembrane transporter activity"/>
    <property type="evidence" value="ECO:0007669"/>
    <property type="project" value="InterPro"/>
</dbReference>
<evidence type="ECO:0000256" key="2">
    <source>
        <dbReference type="ARBA" id="ARBA00022448"/>
    </source>
</evidence>
<dbReference type="Proteomes" id="UP000179807">
    <property type="component" value="Unassembled WGS sequence"/>
</dbReference>
<evidence type="ECO:0000256" key="5">
    <source>
        <dbReference type="ARBA" id="ARBA00023136"/>
    </source>
</evidence>
<feature type="transmembrane region" description="Helical" evidence="7">
    <location>
        <begin position="214"/>
        <end position="234"/>
    </location>
</feature>
<dbReference type="FunFam" id="3.30.70.1350:FF:000022">
    <property type="entry name" value="Cation efflux family protein"/>
    <property type="match status" value="1"/>
</dbReference>
<evidence type="ECO:0000256" key="4">
    <source>
        <dbReference type="ARBA" id="ARBA00022989"/>
    </source>
</evidence>
<feature type="transmembrane region" description="Helical" evidence="7">
    <location>
        <begin position="302"/>
        <end position="324"/>
    </location>
</feature>
<dbReference type="PANTHER" id="PTHR43840">
    <property type="entry name" value="MITOCHONDRIAL METAL TRANSPORTER 1-RELATED"/>
    <property type="match status" value="1"/>
</dbReference>
<accession>A0A1J4JL51</accession>
<keyword evidence="2" id="KW-0813">Transport</keyword>
<reference evidence="10" key="1">
    <citation type="submission" date="2016-10" db="EMBL/GenBank/DDBJ databases">
        <authorList>
            <person name="Benchimol M."/>
            <person name="Almeida L.G."/>
            <person name="Vasconcelos A.T."/>
            <person name="Perreira-Neves A."/>
            <person name="Rosa I.A."/>
            <person name="Tasca T."/>
            <person name="Bogo M.R."/>
            <person name="de Souza W."/>
        </authorList>
    </citation>
    <scope>NUCLEOTIDE SEQUENCE [LARGE SCALE GENOMIC DNA]</scope>
    <source>
        <strain evidence="10">K</strain>
    </source>
</reference>
<evidence type="ECO:0000256" key="3">
    <source>
        <dbReference type="ARBA" id="ARBA00022692"/>
    </source>
</evidence>
<evidence type="ECO:0000259" key="9">
    <source>
        <dbReference type="Pfam" id="PF16916"/>
    </source>
</evidence>
<evidence type="ECO:0000259" key="8">
    <source>
        <dbReference type="Pfam" id="PF01545"/>
    </source>
</evidence>
<feature type="compositionally biased region" description="Acidic residues" evidence="6">
    <location>
        <begin position="456"/>
        <end position="465"/>
    </location>
</feature>
<dbReference type="Gene3D" id="1.20.1510.10">
    <property type="entry name" value="Cation efflux protein transmembrane domain"/>
    <property type="match status" value="1"/>
</dbReference>
<organism evidence="10 11">
    <name type="scientific">Tritrichomonas foetus</name>
    <dbReference type="NCBI Taxonomy" id="1144522"/>
    <lineage>
        <taxon>Eukaryota</taxon>
        <taxon>Metamonada</taxon>
        <taxon>Parabasalia</taxon>
        <taxon>Tritrichomonadida</taxon>
        <taxon>Tritrichomonadidae</taxon>
        <taxon>Tritrichomonas</taxon>
    </lineage>
</organism>
<dbReference type="OrthoDB" id="78296at2759"/>
<evidence type="ECO:0000256" key="7">
    <source>
        <dbReference type="SAM" id="Phobius"/>
    </source>
</evidence>
<dbReference type="Gene3D" id="3.30.70.1350">
    <property type="entry name" value="Cation efflux protein, cytoplasmic domain"/>
    <property type="match status" value="1"/>
</dbReference>
<dbReference type="InterPro" id="IPR027470">
    <property type="entry name" value="Cation_efflux_CTD"/>
</dbReference>
<comment type="caution">
    <text evidence="10">The sequence shown here is derived from an EMBL/GenBank/DDBJ whole genome shotgun (WGS) entry which is preliminary data.</text>
</comment>
<evidence type="ECO:0000256" key="1">
    <source>
        <dbReference type="ARBA" id="ARBA00004141"/>
    </source>
</evidence>
<gene>
    <name evidence="10" type="ORF">TRFO_35311</name>
</gene>
<dbReference type="GeneID" id="94844883"/>
<evidence type="ECO:0000313" key="11">
    <source>
        <dbReference type="Proteomes" id="UP000179807"/>
    </source>
</evidence>
<keyword evidence="3 7" id="KW-0812">Transmembrane</keyword>
<sequence length="465" mass="51356">MSETESVPENQQDIATPVPQGVENGKCPICMTPNINLYPFECCARCKKSLKVTRNYNLEEIQQEMSRPLVSSSVLEEASLAIANSNPDEVGCTFKRKQKAMNRYYTSLNSWIDRMSDLNEVTEEELIHKDKNEASFGIRCATYCSFGINFILLVGKAIALSGSVSYTIISSLADSALDLIAGTIISCTAAHSKFTLDDLGKYPVGKSRVSTVGILVFSVLMSCCALYIILQCVISLSSHEISGEATLLAMIIMGATIVIKLIMCIVYYCLGHPITKTLAEDHRNDVLTNALGLFMYWGSSNIGWWMDSAGGIILSLFILVSWVMNAVENAKMLLGASAPPDIIRELTYVAAHHHPLIIEVEQVIAFQVGPQYFTELHIVVPGHIPLEVAHWIGESLQLKIERIPDIERAWVHVDCETHNENEHILLMRANGKLKSTPNKKGKRPSDADSVASNSNTDEEEVYDVP</sequence>
<dbReference type="InterPro" id="IPR058533">
    <property type="entry name" value="Cation_efflux_TM"/>
</dbReference>
<dbReference type="GO" id="GO:0016020">
    <property type="term" value="C:membrane"/>
    <property type="evidence" value="ECO:0007669"/>
    <property type="project" value="UniProtKB-SubCell"/>
</dbReference>
<evidence type="ECO:0000256" key="6">
    <source>
        <dbReference type="SAM" id="MobiDB-lite"/>
    </source>
</evidence>
<feature type="region of interest" description="Disordered" evidence="6">
    <location>
        <begin position="429"/>
        <end position="465"/>
    </location>
</feature>
<dbReference type="InterPro" id="IPR050291">
    <property type="entry name" value="CDF_Transporter"/>
</dbReference>
<feature type="transmembrane region" description="Helical" evidence="7">
    <location>
        <begin position="146"/>
        <end position="169"/>
    </location>
</feature>
<dbReference type="AlphaFoldDB" id="A0A1J4JL51"/>
<dbReference type="Pfam" id="PF01545">
    <property type="entry name" value="Cation_efflux"/>
    <property type="match status" value="1"/>
</dbReference>
<keyword evidence="4 7" id="KW-1133">Transmembrane helix</keyword>
<name>A0A1J4JL51_9EUKA</name>
<keyword evidence="11" id="KW-1185">Reference proteome</keyword>
<dbReference type="SUPFAM" id="SSF160240">
    <property type="entry name" value="Cation efflux protein cytoplasmic domain-like"/>
    <property type="match status" value="1"/>
</dbReference>
<protein>
    <submittedName>
        <fullName evidence="10">Cation efflux family protein</fullName>
    </submittedName>
</protein>
<feature type="transmembrane region" description="Helical" evidence="7">
    <location>
        <begin position="246"/>
        <end position="268"/>
    </location>
</feature>
<dbReference type="VEuPathDB" id="TrichDB:TRFO_35311"/>
<dbReference type="SUPFAM" id="SSF161111">
    <property type="entry name" value="Cation efflux protein transmembrane domain-like"/>
    <property type="match status" value="1"/>
</dbReference>
<dbReference type="Pfam" id="PF16916">
    <property type="entry name" value="ZT_dimer"/>
    <property type="match status" value="1"/>
</dbReference>